<evidence type="ECO:0000256" key="3">
    <source>
        <dbReference type="ARBA" id="ARBA00022598"/>
    </source>
</evidence>
<dbReference type="CDD" id="cd05966">
    <property type="entry name" value="ACS"/>
    <property type="match status" value="1"/>
</dbReference>
<dbReference type="InterPro" id="IPR032387">
    <property type="entry name" value="ACAS_N"/>
</dbReference>
<dbReference type="AlphaFoldDB" id="A0A1J5TD81"/>
<dbReference type="InterPro" id="IPR045851">
    <property type="entry name" value="AMP-bd_C_sf"/>
</dbReference>
<evidence type="ECO:0000259" key="7">
    <source>
        <dbReference type="Pfam" id="PF13193"/>
    </source>
</evidence>
<dbReference type="NCBIfam" id="TIGR02188">
    <property type="entry name" value="Ac_CoA_lig_AcsA"/>
    <property type="match status" value="1"/>
</dbReference>
<dbReference type="PANTHER" id="PTHR24095:SF14">
    <property type="entry name" value="ACETYL-COENZYME A SYNTHETASE 1"/>
    <property type="match status" value="1"/>
</dbReference>
<evidence type="ECO:0000256" key="4">
    <source>
        <dbReference type="ARBA" id="ARBA00022741"/>
    </source>
</evidence>
<dbReference type="EC" id="6.2.1.1" evidence="2"/>
<organism evidence="9">
    <name type="scientific">mine drainage metagenome</name>
    <dbReference type="NCBI Taxonomy" id="410659"/>
    <lineage>
        <taxon>unclassified sequences</taxon>
        <taxon>metagenomes</taxon>
        <taxon>ecological metagenomes</taxon>
    </lineage>
</organism>
<dbReference type="InterPro" id="IPR000873">
    <property type="entry name" value="AMP-dep_synth/lig_dom"/>
</dbReference>
<feature type="domain" description="Acetyl-coenzyme A synthetase N-terminal" evidence="8">
    <location>
        <begin position="38"/>
        <end position="92"/>
    </location>
</feature>
<dbReference type="Pfam" id="PF16177">
    <property type="entry name" value="ACAS_N"/>
    <property type="match status" value="1"/>
</dbReference>
<dbReference type="GO" id="GO:0005524">
    <property type="term" value="F:ATP binding"/>
    <property type="evidence" value="ECO:0007669"/>
    <property type="project" value="UniProtKB-KW"/>
</dbReference>
<dbReference type="Pfam" id="PF00501">
    <property type="entry name" value="AMP-binding"/>
    <property type="match status" value="1"/>
</dbReference>
<sequence length="668" mass="74699">MPDKKTVSNFTSILHEDRVFRPHAEFSRKAHVKSLAEYKRLYRESVDEPEKFWGRHAKSELVWDRPFKKVMSFKAPDAKWFVGGRLNVSANCLDRHLDTPHANKAALIWEGEPAPDGKPGEERTLTYRQLHREVCRFANVLKRQGLKKGDRVLLYMPMVPEAAIAMLACARIGVVHSVVFGGFSAQSVADRIKDSGAKVVITADGGYRRGAIVPLKKNVDDALKLEGADGKPVAASIKSVIVLRRTFHDIHIEEGRDVWWHRELEYVSDECPPVSLDSEDPLFILYTSGSTGKPKGIYHTTAGYLLYTKLTSKYVFDMKPEDVYWCTADIGWITGHSYLVYGPLANGATAVMYEGAPNWPEPDRFWRMIQRHKVTIFYTAPTAIRTFMKWGTEWVKKHDLSSLRLLGSVGEPINPEAWMWYHDVVGGKRCPIVDTWWQTETGGILISPLPGATPTKPGSATLPFFGIVPEVVDESGKPVPPNTGGKLVIRKPWPSMLRGVWGDKQRYRDVYWKEVKGSYFTGDGCRQDKDGYFWIVGRIDDVLNVAGHRIGTAEVESALVSHPSVAEAAVVGRNDDLKGQALVAFVTLKSGTKVQGDLREVLRNHVAKEIGPVAKPDDIRFAEALPKTRSGKIMRRLLKQIAAGVEIVGDTTTLEDLSVLSRLSQSEE</sequence>
<comment type="caution">
    <text evidence="9">The sequence shown here is derived from an EMBL/GenBank/DDBJ whole genome shotgun (WGS) entry which is preliminary data.</text>
</comment>
<dbReference type="GO" id="GO:0003987">
    <property type="term" value="F:acetate-CoA ligase activity"/>
    <property type="evidence" value="ECO:0007669"/>
    <property type="project" value="UniProtKB-EC"/>
</dbReference>
<feature type="domain" description="AMP-dependent synthetase/ligase" evidence="6">
    <location>
        <begin position="101"/>
        <end position="500"/>
    </location>
</feature>
<protein>
    <recommendedName>
        <fullName evidence="2">acetate--CoA ligase</fullName>
        <ecNumber evidence="2">6.2.1.1</ecNumber>
    </recommendedName>
</protein>
<dbReference type="GO" id="GO:0016208">
    <property type="term" value="F:AMP binding"/>
    <property type="evidence" value="ECO:0007669"/>
    <property type="project" value="InterPro"/>
</dbReference>
<dbReference type="SUPFAM" id="SSF56801">
    <property type="entry name" value="Acetyl-CoA synthetase-like"/>
    <property type="match status" value="1"/>
</dbReference>
<dbReference type="InterPro" id="IPR025110">
    <property type="entry name" value="AMP-bd_C"/>
</dbReference>
<dbReference type="FunFam" id="3.40.50.12780:FF:000001">
    <property type="entry name" value="Acetyl-coenzyme A synthetase"/>
    <property type="match status" value="1"/>
</dbReference>
<dbReference type="EMBL" id="MLJW01000002">
    <property type="protein sequence ID" value="OIR18881.1"/>
    <property type="molecule type" value="Genomic_DNA"/>
</dbReference>
<proteinExistence type="inferred from homology"/>
<gene>
    <name evidence="9" type="primary">acsA_1</name>
    <name evidence="9" type="ORF">GALL_12230</name>
</gene>
<comment type="similarity">
    <text evidence="1">Belongs to the ATP-dependent AMP-binding enzyme family.</text>
</comment>
<dbReference type="InterPro" id="IPR011904">
    <property type="entry name" value="Ac_CoA_lig"/>
</dbReference>
<dbReference type="Gene3D" id="3.40.50.12780">
    <property type="entry name" value="N-terminal domain of ligase-like"/>
    <property type="match status" value="1"/>
</dbReference>
<dbReference type="Gene3D" id="3.30.300.30">
    <property type="match status" value="1"/>
</dbReference>
<dbReference type="InterPro" id="IPR042099">
    <property type="entry name" value="ANL_N_sf"/>
</dbReference>
<evidence type="ECO:0000259" key="6">
    <source>
        <dbReference type="Pfam" id="PF00501"/>
    </source>
</evidence>
<dbReference type="PANTHER" id="PTHR24095">
    <property type="entry name" value="ACETYL-COENZYME A SYNTHETASE"/>
    <property type="match status" value="1"/>
</dbReference>
<evidence type="ECO:0000256" key="1">
    <source>
        <dbReference type="ARBA" id="ARBA00006432"/>
    </source>
</evidence>
<keyword evidence="4" id="KW-0547">Nucleotide-binding</keyword>
<dbReference type="GO" id="GO:0019427">
    <property type="term" value="P:acetyl-CoA biosynthetic process from acetate"/>
    <property type="evidence" value="ECO:0007669"/>
    <property type="project" value="InterPro"/>
</dbReference>
<dbReference type="NCBIfam" id="NF001208">
    <property type="entry name" value="PRK00174.1"/>
    <property type="match status" value="1"/>
</dbReference>
<evidence type="ECO:0000259" key="8">
    <source>
        <dbReference type="Pfam" id="PF16177"/>
    </source>
</evidence>
<dbReference type="Pfam" id="PF13193">
    <property type="entry name" value="AMP-binding_C"/>
    <property type="match status" value="1"/>
</dbReference>
<dbReference type="GO" id="GO:0005829">
    <property type="term" value="C:cytosol"/>
    <property type="evidence" value="ECO:0007669"/>
    <property type="project" value="TreeGrafter"/>
</dbReference>
<name>A0A1J5TD81_9ZZZZ</name>
<keyword evidence="5" id="KW-0067">ATP-binding</keyword>
<keyword evidence="3 9" id="KW-0436">Ligase</keyword>
<reference evidence="9" key="1">
    <citation type="submission" date="2016-10" db="EMBL/GenBank/DDBJ databases">
        <title>Sequence of Gallionella enrichment culture.</title>
        <authorList>
            <person name="Poehlein A."/>
            <person name="Muehling M."/>
            <person name="Daniel R."/>
        </authorList>
    </citation>
    <scope>NUCLEOTIDE SEQUENCE</scope>
</reference>
<dbReference type="PROSITE" id="PS00455">
    <property type="entry name" value="AMP_BINDING"/>
    <property type="match status" value="1"/>
</dbReference>
<evidence type="ECO:0000256" key="5">
    <source>
        <dbReference type="ARBA" id="ARBA00022840"/>
    </source>
</evidence>
<evidence type="ECO:0000313" key="9">
    <source>
        <dbReference type="EMBL" id="OIR18881.1"/>
    </source>
</evidence>
<evidence type="ECO:0000256" key="2">
    <source>
        <dbReference type="ARBA" id="ARBA00013275"/>
    </source>
</evidence>
<dbReference type="InterPro" id="IPR020845">
    <property type="entry name" value="AMP-binding_CS"/>
</dbReference>
<feature type="domain" description="AMP-binding enzyme C-terminal" evidence="7">
    <location>
        <begin position="554"/>
        <end position="632"/>
    </location>
</feature>
<accession>A0A1J5TD81</accession>
<dbReference type="HAMAP" id="MF_01123">
    <property type="entry name" value="Ac_CoA_synth"/>
    <property type="match status" value="1"/>
</dbReference>